<gene>
    <name evidence="1" type="ordered locus">Mnod_6555</name>
</gene>
<proteinExistence type="predicted"/>
<keyword evidence="2" id="KW-1185">Reference proteome</keyword>
<dbReference type="Proteomes" id="UP000008207">
    <property type="component" value="Chromosome"/>
</dbReference>
<dbReference type="eggNOG" id="ENOG5030SYI">
    <property type="taxonomic scope" value="Bacteria"/>
</dbReference>
<dbReference type="KEGG" id="mno:Mnod_6555"/>
<reference evidence="1 2" key="1">
    <citation type="submission" date="2009-01" db="EMBL/GenBank/DDBJ databases">
        <title>Complete sequence of chromosome of Methylobacterium nodulans ORS 2060.</title>
        <authorList>
            <consortium name="US DOE Joint Genome Institute"/>
            <person name="Lucas S."/>
            <person name="Copeland A."/>
            <person name="Lapidus A."/>
            <person name="Glavina del Rio T."/>
            <person name="Dalin E."/>
            <person name="Tice H."/>
            <person name="Bruce D."/>
            <person name="Goodwin L."/>
            <person name="Pitluck S."/>
            <person name="Sims D."/>
            <person name="Brettin T."/>
            <person name="Detter J.C."/>
            <person name="Han C."/>
            <person name="Larimer F."/>
            <person name="Land M."/>
            <person name="Hauser L."/>
            <person name="Kyrpides N."/>
            <person name="Ivanova N."/>
            <person name="Marx C.J."/>
            <person name="Richardson P."/>
        </authorList>
    </citation>
    <scope>NUCLEOTIDE SEQUENCE [LARGE SCALE GENOMIC DNA]</scope>
    <source>
        <strain evidence="2">LMG 21967 / CNCM I-2342 / ORS 2060</strain>
    </source>
</reference>
<dbReference type="EMBL" id="CP001349">
    <property type="protein sequence ID" value="ACL61324.1"/>
    <property type="molecule type" value="Genomic_DNA"/>
</dbReference>
<protein>
    <submittedName>
        <fullName evidence="1">Uncharacterized protein</fullName>
    </submittedName>
</protein>
<evidence type="ECO:0000313" key="2">
    <source>
        <dbReference type="Proteomes" id="UP000008207"/>
    </source>
</evidence>
<sequence>MKAALIVLWTLAAGVVLFLIVRRRIDRAIRDLERSAAERPQDDRDGPPPP</sequence>
<dbReference type="AlphaFoldDB" id="B8IDF8"/>
<accession>B8IDF8</accession>
<name>B8IDF8_METNO</name>
<evidence type="ECO:0000313" key="1">
    <source>
        <dbReference type="EMBL" id="ACL61324.1"/>
    </source>
</evidence>
<organism evidence="1 2">
    <name type="scientific">Methylobacterium nodulans (strain LMG 21967 / CNCM I-2342 / ORS 2060)</name>
    <dbReference type="NCBI Taxonomy" id="460265"/>
    <lineage>
        <taxon>Bacteria</taxon>
        <taxon>Pseudomonadati</taxon>
        <taxon>Pseudomonadota</taxon>
        <taxon>Alphaproteobacteria</taxon>
        <taxon>Hyphomicrobiales</taxon>
        <taxon>Methylobacteriaceae</taxon>
        <taxon>Methylobacterium</taxon>
    </lineage>
</organism>
<dbReference type="RefSeq" id="WP_015932896.1">
    <property type="nucleotide sequence ID" value="NC_011894.1"/>
</dbReference>
<dbReference type="STRING" id="460265.Mnod_6555"/>
<dbReference type="HOGENOM" id="CLU_3119683_0_0_5"/>